<name>M0BCG0_9EURY</name>
<gene>
    <name evidence="2" type="ORF">C480_03979</name>
</gene>
<dbReference type="EMBL" id="AOIP01000014">
    <property type="protein sequence ID" value="ELZ07983.1"/>
    <property type="molecule type" value="Genomic_DNA"/>
</dbReference>
<proteinExistence type="predicted"/>
<evidence type="ECO:0000313" key="3">
    <source>
        <dbReference type="Proteomes" id="UP000011591"/>
    </source>
</evidence>
<evidence type="ECO:0000256" key="1">
    <source>
        <dbReference type="SAM" id="MobiDB-lite"/>
    </source>
</evidence>
<reference evidence="2 3" key="1">
    <citation type="journal article" date="2014" name="PLoS Genet.">
        <title>Phylogenetically driven sequencing of extremely halophilic archaea reveals strategies for static and dynamic osmo-response.</title>
        <authorList>
            <person name="Becker E.A."/>
            <person name="Seitzer P.M."/>
            <person name="Tritt A."/>
            <person name="Larsen D."/>
            <person name="Krusor M."/>
            <person name="Yao A.I."/>
            <person name="Wu D."/>
            <person name="Madern D."/>
            <person name="Eisen J.A."/>
            <person name="Darling A.E."/>
            <person name="Facciotti M.T."/>
        </authorList>
    </citation>
    <scope>NUCLEOTIDE SEQUENCE [LARGE SCALE GENOMIC DNA]</scope>
    <source>
        <strain evidence="2 3">DSM 13077</strain>
    </source>
</reference>
<feature type="region of interest" description="Disordered" evidence="1">
    <location>
        <begin position="40"/>
        <end position="68"/>
    </location>
</feature>
<dbReference type="PATRIC" id="fig|1227491.4.peg.819"/>
<dbReference type="OrthoDB" id="375376at2157"/>
<dbReference type="Proteomes" id="UP000011591">
    <property type="component" value="Unassembled WGS sequence"/>
</dbReference>
<protein>
    <submittedName>
        <fullName evidence="2">Uncharacterized protein</fullName>
    </submittedName>
</protein>
<dbReference type="RefSeq" id="WP_006664322.1">
    <property type="nucleotide sequence ID" value="NZ_AOIP01000014.1"/>
</dbReference>
<organism evidence="2 3">
    <name type="scientific">Natrialba aegyptia DSM 13077</name>
    <dbReference type="NCBI Taxonomy" id="1227491"/>
    <lineage>
        <taxon>Archaea</taxon>
        <taxon>Methanobacteriati</taxon>
        <taxon>Methanobacteriota</taxon>
        <taxon>Stenosarchaea group</taxon>
        <taxon>Halobacteria</taxon>
        <taxon>Halobacteriales</taxon>
        <taxon>Natrialbaceae</taxon>
        <taxon>Natrialba</taxon>
    </lineage>
</organism>
<evidence type="ECO:0000313" key="2">
    <source>
        <dbReference type="EMBL" id="ELZ07983.1"/>
    </source>
</evidence>
<dbReference type="AlphaFoldDB" id="M0BCG0"/>
<comment type="caution">
    <text evidence="2">The sequence shown here is derived from an EMBL/GenBank/DDBJ whole genome shotgun (WGS) entry which is preliminary data.</text>
</comment>
<sequence>MFDYWTEEVIGDFRTIREDFGTEKDDPTDSTAPIHLLLNSSTARPDSPHHHSLPVASPFARSLSPYSG</sequence>
<keyword evidence="3" id="KW-1185">Reference proteome</keyword>
<accession>M0BCG0</accession>